<proteinExistence type="predicted"/>
<name>A0A422MPB5_TRYRA</name>
<dbReference type="AlphaFoldDB" id="A0A422MPB5"/>
<dbReference type="GeneID" id="40334359"/>
<evidence type="ECO:0000313" key="3">
    <source>
        <dbReference type="Proteomes" id="UP000283634"/>
    </source>
</evidence>
<dbReference type="EMBL" id="MKGL01000968">
    <property type="protein sequence ID" value="RNE95042.1"/>
    <property type="molecule type" value="Genomic_DNA"/>
</dbReference>
<feature type="compositionally biased region" description="Gly residues" evidence="1">
    <location>
        <begin position="233"/>
        <end position="246"/>
    </location>
</feature>
<sequence>MPARIVGAIASAWRCGTPGEEAKDSPTIRPSVSASSVGQETPKTVQQSRAGETKLVQRRKGTLRCSCWLRRVLARSMAPAAAIVEEPRPLNRLSPRQSERTDTAAPARYNVYIAGRSPAQEYMVQRDGALRMFSHSARCACAVIRSILAVLCPALRPRSHSRAFATFGVAWEPERIKCPTACGCIACWVGCAWCGGGGRCPSGCSALGPLIRQSAFRASREPSRPAPQWQGAPGRGRAGNTGARGL</sequence>
<dbReference type="RefSeq" id="XP_029233099.1">
    <property type="nucleotide sequence ID" value="XM_029387044.1"/>
</dbReference>
<feature type="region of interest" description="Disordered" evidence="1">
    <location>
        <begin position="16"/>
        <end position="52"/>
    </location>
</feature>
<feature type="region of interest" description="Disordered" evidence="1">
    <location>
        <begin position="218"/>
        <end position="246"/>
    </location>
</feature>
<organism evidence="2 3">
    <name type="scientific">Trypanosoma rangeli</name>
    <dbReference type="NCBI Taxonomy" id="5698"/>
    <lineage>
        <taxon>Eukaryota</taxon>
        <taxon>Discoba</taxon>
        <taxon>Euglenozoa</taxon>
        <taxon>Kinetoplastea</taxon>
        <taxon>Metakinetoplastina</taxon>
        <taxon>Trypanosomatida</taxon>
        <taxon>Trypanosomatidae</taxon>
        <taxon>Trypanosoma</taxon>
        <taxon>Herpetosoma</taxon>
    </lineage>
</organism>
<feature type="compositionally biased region" description="Polar residues" evidence="1">
    <location>
        <begin position="28"/>
        <end position="50"/>
    </location>
</feature>
<evidence type="ECO:0000256" key="1">
    <source>
        <dbReference type="SAM" id="MobiDB-lite"/>
    </source>
</evidence>
<keyword evidence="3" id="KW-1185">Reference proteome</keyword>
<gene>
    <name evidence="2" type="ORF">TraAM80_10426</name>
</gene>
<accession>A0A422MPB5</accession>
<dbReference type="Proteomes" id="UP000283634">
    <property type="component" value="Unassembled WGS sequence"/>
</dbReference>
<reference evidence="2 3" key="1">
    <citation type="journal article" date="2018" name="BMC Genomics">
        <title>Genomic comparison of Trypanosoma conorhini and Trypanosoma rangeli to Trypanosoma cruzi strains of high and low virulence.</title>
        <authorList>
            <person name="Bradwell K.R."/>
            <person name="Koparde V.N."/>
            <person name="Matveyev A.V."/>
            <person name="Serrano M.G."/>
            <person name="Alves J.M."/>
            <person name="Parikh H."/>
            <person name="Huang B."/>
            <person name="Lee V."/>
            <person name="Espinosa-Alvarez O."/>
            <person name="Ortiz P.A."/>
            <person name="Costa-Martins A.G."/>
            <person name="Teixeira M.M."/>
            <person name="Buck G.A."/>
        </authorList>
    </citation>
    <scope>NUCLEOTIDE SEQUENCE [LARGE SCALE GENOMIC DNA]</scope>
    <source>
        <strain evidence="2 3">AM80</strain>
    </source>
</reference>
<protein>
    <submittedName>
        <fullName evidence="2">Uncharacterized protein</fullName>
    </submittedName>
</protein>
<comment type="caution">
    <text evidence="2">The sequence shown here is derived from an EMBL/GenBank/DDBJ whole genome shotgun (WGS) entry which is preliminary data.</text>
</comment>
<evidence type="ECO:0000313" key="2">
    <source>
        <dbReference type="EMBL" id="RNE95042.1"/>
    </source>
</evidence>